<dbReference type="GO" id="GO:0070973">
    <property type="term" value="P:protein localization to endoplasmic reticulum exit site"/>
    <property type="evidence" value="ECO:0007669"/>
    <property type="project" value="UniProtKB-UniRule"/>
</dbReference>
<dbReference type="Proteomes" id="UP000314985">
    <property type="component" value="Unassembled WGS sequence"/>
</dbReference>
<keyword evidence="6 12" id="KW-0256">Endoplasmic reticulum</keyword>
<dbReference type="GO" id="GO:0006915">
    <property type="term" value="P:apoptotic process"/>
    <property type="evidence" value="ECO:0007669"/>
    <property type="project" value="UniProtKB-KW"/>
</dbReference>
<proteinExistence type="inferred from homology"/>
<evidence type="ECO:0000256" key="14">
    <source>
        <dbReference type="SAM" id="MobiDB-lite"/>
    </source>
</evidence>
<keyword evidence="11" id="KW-0472">Membrane</keyword>
<evidence type="ECO:0000256" key="7">
    <source>
        <dbReference type="ARBA" id="ARBA00022892"/>
    </source>
</evidence>
<evidence type="ECO:0000256" key="2">
    <source>
        <dbReference type="ARBA" id="ARBA00007956"/>
    </source>
</evidence>
<keyword evidence="8 12" id="KW-0653">Protein transport</keyword>
<dbReference type="GO" id="GO:0006888">
    <property type="term" value="P:endoplasmic reticulum to Golgi vesicle-mediated transport"/>
    <property type="evidence" value="ECO:0007669"/>
    <property type="project" value="UniProtKB-UniRule"/>
</dbReference>
<keyword evidence="5" id="KW-0053">Apoptosis</keyword>
<comment type="function">
    <text evidence="12">Plays a role in the export of secreted proteins in the ER.</text>
</comment>
<evidence type="ECO:0000256" key="8">
    <source>
        <dbReference type="ARBA" id="ARBA00022927"/>
    </source>
</evidence>
<evidence type="ECO:0000256" key="12">
    <source>
        <dbReference type="RuleBase" id="RU367026"/>
    </source>
</evidence>
<dbReference type="GO" id="GO:0005789">
    <property type="term" value="C:endoplasmic reticulum membrane"/>
    <property type="evidence" value="ECO:0007669"/>
    <property type="project" value="UniProtKB-SubCell"/>
</dbReference>
<feature type="coiled-coil region" evidence="13">
    <location>
        <begin position="118"/>
        <end position="214"/>
    </location>
</feature>
<evidence type="ECO:0000256" key="6">
    <source>
        <dbReference type="ARBA" id="ARBA00022824"/>
    </source>
</evidence>
<evidence type="ECO:0000256" key="11">
    <source>
        <dbReference type="ARBA" id="ARBA00023136"/>
    </source>
</evidence>
<dbReference type="InterPro" id="IPR041672">
    <property type="entry name" value="Bap31/Bap29_C"/>
</dbReference>
<name>A0A4X1T0T6_PIG</name>
<comment type="similarity">
    <text evidence="2 12">Belongs to the BCAP29/BCAP31 family.</text>
</comment>
<evidence type="ECO:0000313" key="17">
    <source>
        <dbReference type="Proteomes" id="UP000314985"/>
    </source>
</evidence>
<evidence type="ECO:0000256" key="13">
    <source>
        <dbReference type="SAM" id="Coils"/>
    </source>
</evidence>
<keyword evidence="4" id="KW-0812">Transmembrane</keyword>
<dbReference type="InterPro" id="IPR008417">
    <property type="entry name" value="BAP29/BAP31"/>
</dbReference>
<evidence type="ECO:0000256" key="3">
    <source>
        <dbReference type="ARBA" id="ARBA00022448"/>
    </source>
</evidence>
<evidence type="ECO:0000256" key="5">
    <source>
        <dbReference type="ARBA" id="ARBA00022703"/>
    </source>
</evidence>
<evidence type="ECO:0000256" key="1">
    <source>
        <dbReference type="ARBA" id="ARBA00004477"/>
    </source>
</evidence>
<accession>A0A4X1T0T6</accession>
<reference evidence="17" key="1">
    <citation type="submission" date="2017-08" db="EMBL/GenBank/DDBJ databases">
        <title>USMARCv1.0.</title>
        <authorList>
            <person name="Hannum G.I."/>
            <person name="Koren S."/>
            <person name="Schroeder S.G."/>
            <person name="Chin S.C."/>
            <person name="Nonneman D.J."/>
            <person name="Becker S.A."/>
            <person name="Rosen B.D."/>
            <person name="Bickhart D.M."/>
            <person name="Putnam N.H."/>
            <person name="Green R.E."/>
            <person name="Tuggle C.K."/>
            <person name="Liu H."/>
            <person name="Rohrer G.A."/>
            <person name="Warr A."/>
            <person name="Hall R."/>
            <person name="Kim K."/>
            <person name="Hume D.A."/>
            <person name="Talbot R."/>
            <person name="Chow W."/>
            <person name="Howe K."/>
            <person name="Schwartz A.S."/>
            <person name="Watson M."/>
            <person name="Archibald A.L."/>
            <person name="Phillippy A.M."/>
            <person name="Smith T.P.L."/>
        </authorList>
    </citation>
    <scope>NUCLEOTIDE SEQUENCE [LARGE SCALE GENOMIC DNA]</scope>
</reference>
<dbReference type="FunFam" id="1.20.5.110:FF:000011">
    <property type="entry name" value="B-cell receptor-associated protein 29"/>
    <property type="match status" value="1"/>
</dbReference>
<dbReference type="AlphaFoldDB" id="A0A4X1T0T6"/>
<evidence type="ECO:0000256" key="10">
    <source>
        <dbReference type="ARBA" id="ARBA00023054"/>
    </source>
</evidence>
<dbReference type="PANTHER" id="PTHR12701:SF15">
    <property type="entry name" value="B-CELL RECEPTOR-ASSOCIATED PROTEIN 31"/>
    <property type="match status" value="1"/>
</dbReference>
<comment type="subcellular location">
    <subcellularLocation>
        <location evidence="1 12">Endoplasmic reticulum membrane</location>
        <topology evidence="1 12">Multi-pass membrane protein</topology>
    </subcellularLocation>
</comment>
<dbReference type="GO" id="GO:0006886">
    <property type="term" value="P:intracellular protein transport"/>
    <property type="evidence" value="ECO:0007669"/>
    <property type="project" value="UniProtKB-UniRule"/>
</dbReference>
<protein>
    <recommendedName>
        <fullName evidence="12">B-cell receptor-associated protein</fullName>
        <shortName evidence="12">BCR-associated protein</shortName>
    </recommendedName>
</protein>
<dbReference type="PANTHER" id="PTHR12701">
    <property type="entry name" value="BCR-ASSOCIATED PROTEIN, BAP"/>
    <property type="match status" value="1"/>
</dbReference>
<dbReference type="Ensembl" id="ENSSSCT00070010379.1">
    <property type="protein sequence ID" value="ENSSSCP00070008521.1"/>
    <property type="gene ID" value="ENSSSCG00070005471.1"/>
</dbReference>
<feature type="region of interest" description="Disordered" evidence="14">
    <location>
        <begin position="217"/>
        <end position="245"/>
    </location>
</feature>
<keyword evidence="10 13" id="KW-0175">Coiled coil</keyword>
<evidence type="ECO:0000256" key="4">
    <source>
        <dbReference type="ARBA" id="ARBA00022692"/>
    </source>
</evidence>
<organism evidence="16 17">
    <name type="scientific">Sus scrofa</name>
    <name type="common">Pig</name>
    <dbReference type="NCBI Taxonomy" id="9823"/>
    <lineage>
        <taxon>Eukaryota</taxon>
        <taxon>Metazoa</taxon>
        <taxon>Chordata</taxon>
        <taxon>Craniata</taxon>
        <taxon>Vertebrata</taxon>
        <taxon>Euteleostomi</taxon>
        <taxon>Mammalia</taxon>
        <taxon>Eutheria</taxon>
        <taxon>Laurasiatheria</taxon>
        <taxon>Artiodactyla</taxon>
        <taxon>Suina</taxon>
        <taxon>Suidae</taxon>
        <taxon>Sus</taxon>
    </lineage>
</organism>
<keyword evidence="3 12" id="KW-0813">Transport</keyword>
<evidence type="ECO:0000259" key="15">
    <source>
        <dbReference type="Pfam" id="PF18035"/>
    </source>
</evidence>
<reference evidence="16" key="2">
    <citation type="submission" date="2025-08" db="UniProtKB">
        <authorList>
            <consortium name="Ensembl"/>
        </authorList>
    </citation>
    <scope>IDENTIFICATION</scope>
</reference>
<sequence>MFLPPVPLGLEESPRSVNSLWGGAVNHSGGRGQLPAPSFPSCCQIQMPVAFCLAALATPRDRSRPEAGVGWEQPREVHASLFLPLPFAHFSLLFVNISSLLRRLVTLISQQATLLASNEAFKKQAESASEAAKKYMEENDQLKKEAAVGGVKLDGGDAGGKVEEENRSLKAELKRLKEELAVSKQKLEKAENEALAMRKQSEGLTKEYDRLLEEHTKLQVSTPPPPALLERDPAPPPERAQSWLPILSASGRTCPWERPRQRAGCLLSPPVPLFPLAAESGASLGPTAGTLS</sequence>
<evidence type="ECO:0000313" key="16">
    <source>
        <dbReference type="Ensembl" id="ENSSSCP00070008521.1"/>
    </source>
</evidence>
<gene>
    <name evidence="16" type="primary">BCAP31</name>
</gene>
<feature type="domain" description="Bap31/Bap29 cytoplasmic coiled-coil" evidence="15">
    <location>
        <begin position="172"/>
        <end position="222"/>
    </location>
</feature>
<dbReference type="Pfam" id="PF18035">
    <property type="entry name" value="Bap31_Bap29_C"/>
    <property type="match status" value="1"/>
</dbReference>
<evidence type="ECO:0000256" key="9">
    <source>
        <dbReference type="ARBA" id="ARBA00022989"/>
    </source>
</evidence>
<dbReference type="Gene3D" id="1.20.5.110">
    <property type="match status" value="1"/>
</dbReference>
<keyword evidence="7 12" id="KW-0931">ER-Golgi transport</keyword>
<keyword evidence="9" id="KW-1133">Transmembrane helix</keyword>